<dbReference type="RefSeq" id="WP_046159022.1">
    <property type="nucleotide sequence ID" value="NZ_CP017707.1"/>
</dbReference>
<dbReference type="GO" id="GO:0016020">
    <property type="term" value="C:membrane"/>
    <property type="evidence" value="ECO:0007669"/>
    <property type="project" value="TreeGrafter"/>
</dbReference>
<keyword evidence="5" id="KW-0862">Zinc</keyword>
<keyword evidence="3" id="KW-0479">Metal-binding</keyword>
<dbReference type="EMBL" id="CP017707">
    <property type="protein sequence ID" value="AOZ50779.1"/>
    <property type="molecule type" value="Genomic_DNA"/>
</dbReference>
<keyword evidence="2 7" id="KW-0645">Protease</keyword>
<dbReference type="GO" id="GO:0051603">
    <property type="term" value="P:proteolysis involved in protein catabolic process"/>
    <property type="evidence" value="ECO:0007669"/>
    <property type="project" value="TreeGrafter"/>
</dbReference>
<dbReference type="InterPro" id="IPR001915">
    <property type="entry name" value="Peptidase_M48"/>
</dbReference>
<reference evidence="7 8" key="1">
    <citation type="submission" date="2016-10" db="EMBL/GenBank/DDBJ databases">
        <title>Chromobacterium muskegensis sp. nov., an insecticidal bacterium isolated from Sphagnum bogs.</title>
        <authorList>
            <person name="Sparks M.E."/>
            <person name="Blackburn M.B."/>
            <person name="Gundersen-Rindal D.E."/>
            <person name="Mitchell A."/>
            <person name="Farrar R."/>
            <person name="Kuhar D."/>
        </authorList>
    </citation>
    <scope>NUCLEOTIDE SEQUENCE [LARGE SCALE GENOMIC DNA]</scope>
    <source>
        <strain evidence="7 8">21-1</strain>
    </source>
</reference>
<dbReference type="CDD" id="cd07333">
    <property type="entry name" value="M48C_bepA_like"/>
    <property type="match status" value="1"/>
</dbReference>
<dbReference type="STRING" id="1108595.BKX93_12760"/>
<dbReference type="GeneID" id="68842081"/>
<dbReference type="Gene3D" id="1.25.40.10">
    <property type="entry name" value="Tetratricopeptide repeat domain"/>
    <property type="match status" value="1"/>
</dbReference>
<keyword evidence="4" id="KW-0378">Hydrolase</keyword>
<evidence type="ECO:0000313" key="7">
    <source>
        <dbReference type="EMBL" id="AOZ50779.1"/>
    </source>
</evidence>
<protein>
    <submittedName>
        <fullName evidence="7">Zinc metalloprotease</fullName>
    </submittedName>
</protein>
<evidence type="ECO:0000256" key="6">
    <source>
        <dbReference type="ARBA" id="ARBA00023049"/>
    </source>
</evidence>
<accession>A0A1D9LHN5</accession>
<dbReference type="Pfam" id="PF01435">
    <property type="entry name" value="Peptidase_M48"/>
    <property type="match status" value="1"/>
</dbReference>
<dbReference type="InterPro" id="IPR011990">
    <property type="entry name" value="TPR-like_helical_dom_sf"/>
</dbReference>
<dbReference type="Proteomes" id="UP000178776">
    <property type="component" value="Chromosome"/>
</dbReference>
<evidence type="ECO:0000256" key="3">
    <source>
        <dbReference type="ARBA" id="ARBA00022723"/>
    </source>
</evidence>
<keyword evidence="6 7" id="KW-0482">Metalloprotease</keyword>
<dbReference type="SUPFAM" id="SSF48452">
    <property type="entry name" value="TPR-like"/>
    <property type="match status" value="1"/>
</dbReference>
<dbReference type="InterPro" id="IPR051156">
    <property type="entry name" value="Mito/Outer_Membr_Metalloprot"/>
</dbReference>
<evidence type="ECO:0000256" key="5">
    <source>
        <dbReference type="ARBA" id="ARBA00022833"/>
    </source>
</evidence>
<evidence type="ECO:0000256" key="2">
    <source>
        <dbReference type="ARBA" id="ARBA00022670"/>
    </source>
</evidence>
<evidence type="ECO:0000256" key="4">
    <source>
        <dbReference type="ARBA" id="ARBA00022801"/>
    </source>
</evidence>
<dbReference type="GO" id="GO:0046872">
    <property type="term" value="F:metal ion binding"/>
    <property type="evidence" value="ECO:0007669"/>
    <property type="project" value="UniProtKB-KW"/>
</dbReference>
<sequence>MSFAKKSLLCALLASTLAQPLTVRADLPDLGEISDASLSLSDEARIGRDALRAMREAGDVVDDPEVNAYLNGIGGRLAAAAAVPGVHFTYFCVADPGINAFAMPGGYVGINIGLMLASQSEGELAAVLGHETAHVAQRHIARMQAANSATSPLLLLGTIVAAALAAKAGSGEGAMGAVSAGMGLSISRQLAFSRDFEREADRVGMQYMGAAGFDVRYMASFFQRLEQASRYSDNTAYAFLRTHPVTLERISEAQNRALDYPVRMRADSVDYLLVREKLRTLTMSPEEAVSHYDSALQRGLFLSEGANWYGLARAKLLQHDRKGASEALAKARAKLPDNPMLYGLEVEIARDGRDWAAATRAASEGLSVFPRSESLQLAQLDAALDGGDRKAAQAQLRQLLDNRRDDPALYRREAKLYADKDPLRYHAALGNAFYYEQRYGAALEQYQLAGKAKGDDFYLRSMLEARLREVEKLAKEERKAARN</sequence>
<dbReference type="AlphaFoldDB" id="A0A1D9LHN5"/>
<dbReference type="KEGG" id="cvc:BKX93_12760"/>
<comment type="cofactor">
    <cofactor evidence="1">
        <name>Zn(2+)</name>
        <dbReference type="ChEBI" id="CHEBI:29105"/>
    </cofactor>
</comment>
<proteinExistence type="predicted"/>
<dbReference type="Gene3D" id="3.30.2010.10">
    <property type="entry name" value="Metalloproteases ('zincins'), catalytic domain"/>
    <property type="match status" value="1"/>
</dbReference>
<dbReference type="PANTHER" id="PTHR22726">
    <property type="entry name" value="METALLOENDOPEPTIDASE OMA1"/>
    <property type="match status" value="1"/>
</dbReference>
<organism evidence="7 8">
    <name type="scientific">Chromobacterium vaccinii</name>
    <dbReference type="NCBI Taxonomy" id="1108595"/>
    <lineage>
        <taxon>Bacteria</taxon>
        <taxon>Pseudomonadati</taxon>
        <taxon>Pseudomonadota</taxon>
        <taxon>Betaproteobacteria</taxon>
        <taxon>Neisseriales</taxon>
        <taxon>Chromobacteriaceae</taxon>
        <taxon>Chromobacterium</taxon>
    </lineage>
</organism>
<dbReference type="PANTHER" id="PTHR22726:SF1">
    <property type="entry name" value="METALLOENDOPEPTIDASE OMA1, MITOCHONDRIAL"/>
    <property type="match status" value="1"/>
</dbReference>
<evidence type="ECO:0000256" key="1">
    <source>
        <dbReference type="ARBA" id="ARBA00001947"/>
    </source>
</evidence>
<name>A0A1D9LHN5_9NEIS</name>
<dbReference type="GO" id="GO:0004222">
    <property type="term" value="F:metalloendopeptidase activity"/>
    <property type="evidence" value="ECO:0007669"/>
    <property type="project" value="InterPro"/>
</dbReference>
<gene>
    <name evidence="7" type="ORF">BKX93_12760</name>
</gene>
<evidence type="ECO:0000313" key="8">
    <source>
        <dbReference type="Proteomes" id="UP000178776"/>
    </source>
</evidence>